<dbReference type="SUPFAM" id="SSF81901">
    <property type="entry name" value="HCP-like"/>
    <property type="match status" value="1"/>
</dbReference>
<dbReference type="OrthoDB" id="7024154at2"/>
<protein>
    <recommendedName>
        <fullName evidence="3">Sel1 repeat family protein</fullName>
    </recommendedName>
</protein>
<dbReference type="InterPro" id="IPR006597">
    <property type="entry name" value="Sel1-like"/>
</dbReference>
<proteinExistence type="predicted"/>
<dbReference type="Proteomes" id="UP000025238">
    <property type="component" value="Chromosome"/>
</dbReference>
<evidence type="ECO:0000313" key="2">
    <source>
        <dbReference type="Proteomes" id="UP000025238"/>
    </source>
</evidence>
<organism evidence="1 2">
    <name type="scientific">Stutzerimonas stutzeri</name>
    <name type="common">Pseudomonas stutzeri</name>
    <dbReference type="NCBI Taxonomy" id="316"/>
    <lineage>
        <taxon>Bacteria</taxon>
        <taxon>Pseudomonadati</taxon>
        <taxon>Pseudomonadota</taxon>
        <taxon>Gammaproteobacteria</taxon>
        <taxon>Pseudomonadales</taxon>
        <taxon>Pseudomonadaceae</taxon>
        <taxon>Stutzerimonas</taxon>
    </lineage>
</organism>
<reference evidence="1 2" key="1">
    <citation type="submission" date="2014-03" db="EMBL/GenBank/DDBJ databases">
        <title>Complete genome sequence of Pseudomonas stutzeri 19SMN4.</title>
        <authorList>
            <person name="Brunet-Galmes I."/>
            <person name="Nogales B."/>
            <person name="Busquets A."/>
            <person name="Pena A."/>
            <person name="Gomila M."/>
            <person name="Garcia-Valdes E."/>
            <person name="Lalucat J."/>
            <person name="Bennasar A."/>
            <person name="Bosch R."/>
        </authorList>
    </citation>
    <scope>NUCLEOTIDE SEQUENCE [LARGE SCALE GENOMIC DNA]</scope>
    <source>
        <strain evidence="1 2">19SMN4</strain>
    </source>
</reference>
<gene>
    <name evidence="1" type="ORF">UIB01_15030</name>
</gene>
<dbReference type="AlphaFoldDB" id="A0A023WU41"/>
<evidence type="ECO:0008006" key="3">
    <source>
        <dbReference type="Google" id="ProtNLM"/>
    </source>
</evidence>
<dbReference type="Gene3D" id="1.25.40.10">
    <property type="entry name" value="Tetratricopeptide repeat domain"/>
    <property type="match status" value="1"/>
</dbReference>
<evidence type="ECO:0000313" key="1">
    <source>
        <dbReference type="EMBL" id="AHY43722.1"/>
    </source>
</evidence>
<accession>A0A023WU41</accession>
<dbReference type="InterPro" id="IPR011990">
    <property type="entry name" value="TPR-like_helical_dom_sf"/>
</dbReference>
<name>A0A023WU41_STUST</name>
<dbReference type="SMART" id="SM00671">
    <property type="entry name" value="SEL1"/>
    <property type="match status" value="3"/>
</dbReference>
<dbReference type="KEGG" id="pstu:UIB01_15030"/>
<dbReference type="PATRIC" id="fig|316.97.peg.3008"/>
<sequence>MLWRLRARLGYFAARKLMTSRYAVQQPKLWRWMEGQFARMAAMGDVGAQSFYGHILYFRGRGYGAKQEGVRLLRLAAKAGDVKAAYQMGVVSLSEEASHGPDGNEAARWWSQAAEAGHPLAAVRLEQLYRAGGYGLVADSLQADRYKEKAAQLGV</sequence>
<dbReference type="EMBL" id="CP007509">
    <property type="protein sequence ID" value="AHY43722.1"/>
    <property type="molecule type" value="Genomic_DNA"/>
</dbReference>